<evidence type="ECO:0000256" key="9">
    <source>
        <dbReference type="HAMAP-Rule" id="MF_00211"/>
    </source>
</evidence>
<dbReference type="EMBL" id="JACHFD010000001">
    <property type="protein sequence ID" value="MBB5349842.1"/>
    <property type="molecule type" value="Genomic_DNA"/>
</dbReference>
<evidence type="ECO:0000256" key="4">
    <source>
        <dbReference type="ARBA" id="ARBA00022679"/>
    </source>
</evidence>
<comment type="similarity">
    <text evidence="8">In the C-terminal section; belongs to the anthranilate phosphoribosyltransferase family.</text>
</comment>
<comment type="similarity">
    <text evidence="9">Belongs to the anthranilate phosphoribosyltransferase family.</text>
</comment>
<feature type="binding site" evidence="9">
    <location>
        <position position="235"/>
    </location>
    <ligand>
        <name>Mg(2+)</name>
        <dbReference type="ChEBI" id="CHEBI:18420"/>
        <label>2</label>
    </ligand>
</feature>
<feature type="binding site" evidence="9">
    <location>
        <position position="114"/>
    </location>
    <ligand>
        <name>anthranilate</name>
        <dbReference type="ChEBI" id="CHEBI:16567"/>
        <label>1</label>
    </ligand>
</feature>
<sequence length="347" mass="36663">MDAIIHHLESGQELSRREIDVAARLLLDPDGDEGKKLQLLEALSKKGESAAEIAGFVEEFLEHAVNPHVGLADIEGPTIDVCGTGGDKLNLFNVSTTTMFVVAAAGGVVVKHGNRGITSKSGGADVLEALGIRIDLDPEGFRRCLEKAGIGFLFAPSYHPAFKAVVGVRKKLAERGVRTIFNLIGPLLNPARPDCQLVGVFERAWCPVFAEILQRLGRESAWAVHGTTADGRSVDEVSLLGSTRICKAGAYQDMEDEEVRPRDFGLVHAELADLQGGDAPVNAAILESILAGKDTGSKADMVLLNAGTALACCGLADDIGGGIELARAVIQDGSALDRLRALQSVAR</sequence>
<feature type="binding site" evidence="9">
    <location>
        <position position="123"/>
    </location>
    <ligand>
        <name>5-phospho-alpha-D-ribose 1-diphosphate</name>
        <dbReference type="ChEBI" id="CHEBI:58017"/>
    </ligand>
</feature>
<evidence type="ECO:0000259" key="10">
    <source>
        <dbReference type="Pfam" id="PF00591"/>
    </source>
</evidence>
<evidence type="ECO:0000256" key="8">
    <source>
        <dbReference type="ARBA" id="ARBA00061188"/>
    </source>
</evidence>
<evidence type="ECO:0000256" key="3">
    <source>
        <dbReference type="ARBA" id="ARBA00022676"/>
    </source>
</evidence>
<organism evidence="11 12">
    <name type="scientific">Haloferula luteola</name>
    <dbReference type="NCBI Taxonomy" id="595692"/>
    <lineage>
        <taxon>Bacteria</taxon>
        <taxon>Pseudomonadati</taxon>
        <taxon>Verrucomicrobiota</taxon>
        <taxon>Verrucomicrobiia</taxon>
        <taxon>Verrucomicrobiales</taxon>
        <taxon>Verrucomicrobiaceae</taxon>
        <taxon>Haloferula</taxon>
    </lineage>
</organism>
<comment type="subunit">
    <text evidence="9">Homodimer.</text>
</comment>
<keyword evidence="5 9" id="KW-0822">Tryptophan biosynthesis</keyword>
<proteinExistence type="inferred from homology"/>
<keyword evidence="6 9" id="KW-0057">Aromatic amino acid biosynthesis</keyword>
<evidence type="ECO:0000256" key="1">
    <source>
        <dbReference type="ARBA" id="ARBA00004907"/>
    </source>
</evidence>
<feature type="binding site" evidence="9">
    <location>
        <position position="83"/>
    </location>
    <ligand>
        <name>anthranilate</name>
        <dbReference type="ChEBI" id="CHEBI:16567"/>
        <label>1</label>
    </ligand>
</feature>
<accession>A0A840UVM8</accession>
<feature type="binding site" evidence="9">
    <location>
        <begin position="93"/>
        <end position="96"/>
    </location>
    <ligand>
        <name>5-phospho-alpha-D-ribose 1-diphosphate</name>
        <dbReference type="ChEBI" id="CHEBI:58017"/>
    </ligand>
</feature>
<protein>
    <recommendedName>
        <fullName evidence="9">Anthranilate phosphoribosyltransferase</fullName>
        <ecNumber evidence="9">2.4.2.18</ecNumber>
    </recommendedName>
</protein>
<dbReference type="SUPFAM" id="SSF52418">
    <property type="entry name" value="Nucleoside phosphorylase/phosphoribosyltransferase catalytic domain"/>
    <property type="match status" value="1"/>
</dbReference>
<dbReference type="InterPro" id="IPR035902">
    <property type="entry name" value="Nuc_phospho_transferase"/>
</dbReference>
<dbReference type="EC" id="2.4.2.18" evidence="9"/>
<feature type="binding site" evidence="9">
    <location>
        <position position="83"/>
    </location>
    <ligand>
        <name>5-phospho-alpha-D-ribose 1-diphosphate</name>
        <dbReference type="ChEBI" id="CHEBI:58017"/>
    </ligand>
</feature>
<dbReference type="HAMAP" id="MF_00211">
    <property type="entry name" value="TrpD"/>
    <property type="match status" value="1"/>
</dbReference>
<keyword evidence="9" id="KW-0460">Magnesium</keyword>
<dbReference type="Gene3D" id="1.20.970.10">
    <property type="entry name" value="Transferase, Pyrimidine Nucleoside Phosphorylase, Chain C"/>
    <property type="match status" value="1"/>
</dbReference>
<evidence type="ECO:0000313" key="12">
    <source>
        <dbReference type="Proteomes" id="UP000557717"/>
    </source>
</evidence>
<keyword evidence="9" id="KW-0479">Metal-binding</keyword>
<dbReference type="InterPro" id="IPR036320">
    <property type="entry name" value="Glycosyl_Trfase_fam3_N_dom_sf"/>
</dbReference>
<dbReference type="Gene3D" id="3.40.1030.10">
    <property type="entry name" value="Nucleoside phosphorylase/phosphoribosyltransferase catalytic domain"/>
    <property type="match status" value="1"/>
</dbReference>
<reference evidence="11 12" key="1">
    <citation type="submission" date="2020-08" db="EMBL/GenBank/DDBJ databases">
        <title>Genomic Encyclopedia of Type Strains, Phase IV (KMG-IV): sequencing the most valuable type-strain genomes for metagenomic binning, comparative biology and taxonomic classification.</title>
        <authorList>
            <person name="Goeker M."/>
        </authorList>
    </citation>
    <scope>NUCLEOTIDE SEQUENCE [LARGE SCALE GENOMIC DNA]</scope>
    <source>
        <strain evidence="11 12">YC6886</strain>
    </source>
</reference>
<dbReference type="SUPFAM" id="SSF47648">
    <property type="entry name" value="Nucleoside phosphorylase/phosphoribosyltransferase N-terminal domain"/>
    <property type="match status" value="1"/>
</dbReference>
<keyword evidence="4 9" id="KW-0808">Transferase</keyword>
<comment type="caution">
    <text evidence="9">Lacks conserved residue(s) required for the propagation of feature annotation.</text>
</comment>
<keyword evidence="3 9" id="KW-0328">Glycosyltransferase</keyword>
<feature type="binding site" evidence="9">
    <location>
        <position position="236"/>
    </location>
    <ligand>
        <name>Mg(2+)</name>
        <dbReference type="ChEBI" id="CHEBI:18420"/>
        <label>2</label>
    </ligand>
</feature>
<dbReference type="Proteomes" id="UP000557717">
    <property type="component" value="Unassembled WGS sequence"/>
</dbReference>
<comment type="caution">
    <text evidence="11">The sequence shown here is derived from an EMBL/GenBank/DDBJ whole genome shotgun (WGS) entry which is preliminary data.</text>
</comment>
<keyword evidence="12" id="KW-1185">Reference proteome</keyword>
<name>A0A840UVM8_9BACT</name>
<dbReference type="UniPathway" id="UPA00035">
    <property type="reaction ID" value="UER00041"/>
</dbReference>
<keyword evidence="2 9" id="KW-0028">Amino-acid biosynthesis</keyword>
<evidence type="ECO:0000256" key="5">
    <source>
        <dbReference type="ARBA" id="ARBA00022822"/>
    </source>
</evidence>
<comment type="function">
    <text evidence="9">Catalyzes the transfer of the phosphoribosyl group of 5-phosphorylribose-1-pyrophosphate (PRPP) to anthranilate to yield N-(5'-phosphoribosyl)-anthranilate (PRA).</text>
</comment>
<comment type="catalytic activity">
    <reaction evidence="7 9">
        <text>N-(5-phospho-beta-D-ribosyl)anthranilate + diphosphate = 5-phospho-alpha-D-ribose 1-diphosphate + anthranilate</text>
        <dbReference type="Rhea" id="RHEA:11768"/>
        <dbReference type="ChEBI" id="CHEBI:16567"/>
        <dbReference type="ChEBI" id="CHEBI:18277"/>
        <dbReference type="ChEBI" id="CHEBI:33019"/>
        <dbReference type="ChEBI" id="CHEBI:58017"/>
        <dbReference type="EC" id="2.4.2.18"/>
    </reaction>
</comment>
<feature type="binding site" evidence="9">
    <location>
        <position position="236"/>
    </location>
    <ligand>
        <name>Mg(2+)</name>
        <dbReference type="ChEBI" id="CHEBI:18420"/>
        <label>1</label>
    </ligand>
</feature>
<dbReference type="PANTHER" id="PTHR43285">
    <property type="entry name" value="ANTHRANILATE PHOSPHORIBOSYLTRANSFERASE"/>
    <property type="match status" value="1"/>
</dbReference>
<dbReference type="NCBIfam" id="TIGR01245">
    <property type="entry name" value="trpD"/>
    <property type="match status" value="1"/>
</dbReference>
<evidence type="ECO:0000313" key="11">
    <source>
        <dbReference type="EMBL" id="MBB5349842.1"/>
    </source>
</evidence>
<feature type="binding site" evidence="9">
    <location>
        <position position="169"/>
    </location>
    <ligand>
        <name>anthranilate</name>
        <dbReference type="ChEBI" id="CHEBI:16567"/>
        <label>2</label>
    </ligand>
</feature>
<feature type="binding site" evidence="9">
    <location>
        <begin position="111"/>
        <end position="119"/>
    </location>
    <ligand>
        <name>5-phospho-alpha-D-ribose 1-diphosphate</name>
        <dbReference type="ChEBI" id="CHEBI:58017"/>
    </ligand>
</feature>
<comment type="pathway">
    <text evidence="1 9">Amino-acid biosynthesis; L-tryptophan biosynthesis; L-tryptophan from chorismate: step 2/5.</text>
</comment>
<dbReference type="InterPro" id="IPR005940">
    <property type="entry name" value="Anthranilate_Pribosyl_Tfrase"/>
</dbReference>
<feature type="binding site" evidence="9">
    <location>
        <begin position="86"/>
        <end position="87"/>
    </location>
    <ligand>
        <name>5-phospho-alpha-D-ribose 1-diphosphate</name>
        <dbReference type="ChEBI" id="CHEBI:58017"/>
    </ligand>
</feature>
<dbReference type="RefSeq" id="WP_184014694.1">
    <property type="nucleotide sequence ID" value="NZ_JACHFD010000001.1"/>
</dbReference>
<dbReference type="FunFam" id="3.40.1030.10:FF:000002">
    <property type="entry name" value="Anthranilate phosphoribosyltransferase"/>
    <property type="match status" value="1"/>
</dbReference>
<dbReference type="GO" id="GO:0000162">
    <property type="term" value="P:L-tryptophan biosynthetic process"/>
    <property type="evidence" value="ECO:0007669"/>
    <property type="project" value="UniProtKB-UniRule"/>
</dbReference>
<evidence type="ECO:0000256" key="7">
    <source>
        <dbReference type="ARBA" id="ARBA00052328"/>
    </source>
</evidence>
<evidence type="ECO:0000256" key="2">
    <source>
        <dbReference type="ARBA" id="ARBA00022605"/>
    </source>
</evidence>
<dbReference type="AlphaFoldDB" id="A0A840UVM8"/>
<feature type="binding site" evidence="9">
    <location>
        <position position="95"/>
    </location>
    <ligand>
        <name>Mg(2+)</name>
        <dbReference type="ChEBI" id="CHEBI:18420"/>
        <label>1</label>
    </ligand>
</feature>
<evidence type="ECO:0000256" key="6">
    <source>
        <dbReference type="ARBA" id="ARBA00023141"/>
    </source>
</evidence>
<dbReference type="Pfam" id="PF00591">
    <property type="entry name" value="Glycos_transf_3"/>
    <property type="match status" value="1"/>
</dbReference>
<dbReference type="GO" id="GO:0004048">
    <property type="term" value="F:anthranilate phosphoribosyltransferase activity"/>
    <property type="evidence" value="ECO:0007669"/>
    <property type="project" value="UniProtKB-UniRule"/>
</dbReference>
<gene>
    <name evidence="9" type="primary">trpD</name>
    <name evidence="11" type="ORF">HNR46_000063</name>
</gene>
<dbReference type="GO" id="GO:0000287">
    <property type="term" value="F:magnesium ion binding"/>
    <property type="evidence" value="ECO:0007669"/>
    <property type="project" value="UniProtKB-UniRule"/>
</dbReference>
<dbReference type="PANTHER" id="PTHR43285:SF2">
    <property type="entry name" value="ANTHRANILATE PHOSPHORIBOSYLTRANSFERASE"/>
    <property type="match status" value="1"/>
</dbReference>
<feature type="domain" description="Glycosyl transferase family 3" evidence="10">
    <location>
        <begin position="76"/>
        <end position="336"/>
    </location>
</feature>
<comment type="cofactor">
    <cofactor evidence="9">
        <name>Mg(2+)</name>
        <dbReference type="ChEBI" id="CHEBI:18420"/>
    </cofactor>
    <text evidence="9">Binds 2 magnesium ions per monomer.</text>
</comment>
<dbReference type="GO" id="GO:0005829">
    <property type="term" value="C:cytosol"/>
    <property type="evidence" value="ECO:0007669"/>
    <property type="project" value="TreeGrafter"/>
</dbReference>
<dbReference type="InterPro" id="IPR000312">
    <property type="entry name" value="Glycosyl_Trfase_fam3"/>
</dbReference>